<dbReference type="PANTHER" id="PTHR18896">
    <property type="entry name" value="PHOSPHOLIPASE D"/>
    <property type="match status" value="1"/>
</dbReference>
<dbReference type="Proteomes" id="UP001497512">
    <property type="component" value="Chromosome 15"/>
</dbReference>
<dbReference type="InterPro" id="IPR001736">
    <property type="entry name" value="PLipase_D/transphosphatidylase"/>
</dbReference>
<dbReference type="InterPro" id="IPR011402">
    <property type="entry name" value="PLipase_D_pln"/>
</dbReference>
<evidence type="ECO:0000256" key="3">
    <source>
        <dbReference type="ARBA" id="ARBA00022723"/>
    </source>
</evidence>
<keyword evidence="4" id="KW-0677">Repeat</keyword>
<dbReference type="Pfam" id="PF12357">
    <property type="entry name" value="PLD_C"/>
    <property type="match status" value="1"/>
</dbReference>
<protein>
    <recommendedName>
        <fullName evidence="2 9">Phospholipase D</fullName>
        <ecNumber evidence="2 9">3.1.4.4</ecNumber>
    </recommendedName>
</protein>
<evidence type="ECO:0000256" key="6">
    <source>
        <dbReference type="ARBA" id="ARBA00022837"/>
    </source>
</evidence>
<evidence type="ECO:0000313" key="12">
    <source>
        <dbReference type="Proteomes" id="UP001497512"/>
    </source>
</evidence>
<name>A0ABP0TVZ4_9BRYO</name>
<evidence type="ECO:0000256" key="1">
    <source>
        <dbReference type="ARBA" id="ARBA00000798"/>
    </source>
</evidence>
<dbReference type="InterPro" id="IPR024632">
    <property type="entry name" value="PLipase_D_C"/>
</dbReference>
<keyword evidence="5 9" id="KW-0378">Hydrolase</keyword>
<keyword evidence="6 9" id="KW-0106">Calcium</keyword>
<dbReference type="SUPFAM" id="SSF56024">
    <property type="entry name" value="Phospholipase D/nuclease"/>
    <property type="match status" value="2"/>
</dbReference>
<evidence type="ECO:0000256" key="9">
    <source>
        <dbReference type="PIRNR" id="PIRNR036470"/>
    </source>
</evidence>
<dbReference type="EMBL" id="OZ019907">
    <property type="protein sequence ID" value="CAK9206431.1"/>
    <property type="molecule type" value="Genomic_DNA"/>
</dbReference>
<evidence type="ECO:0000256" key="2">
    <source>
        <dbReference type="ARBA" id="ARBA00012027"/>
    </source>
</evidence>
<evidence type="ECO:0000256" key="4">
    <source>
        <dbReference type="ARBA" id="ARBA00022737"/>
    </source>
</evidence>
<sequence length="828" mass="93124">MGNSNGKSMGACCKCLPRPHHLHHGGAAPDIGTLQAEAPTPVLLHGVLEITIAEMDTRRLPKFLQAVENGLGGLIATVELPPVKVARTLSASREKTVSWHESFRVFCAHEVASIDVLVYSGILYKGRAKVPVSESLLSGEKQDGWFNLEADHEGTAKIHLIMQFQAAKLDKYWNAGLAGGAFEGVSHTFFPLRKGCKVTPYNNAHIDDSFSPNIMLETGKLYQPGKAWEDLYWALDHAKHFIYIAGWSVNAQISLVRDPEGRELPGNLGETLGSLLIRKANQGVSVLCLVWDDKTDNLDKHRPGIMHSHDEDTAAYFRNTKVKFLLCPRNPDAKEFQLAEGFIFTHHQKVVVMDYPDLVPDSNQRRLVAFQGGIDLCDGRYDTPSHPLFKHLTTLFKNDFCQGSIPGASLKLGGPREPWHDGYSKLEGSIAWDVHTNFTQRWLKQAGEERLSFLVPIDDPAIFCPPSAVTDEDDTEAWNVQLFRSIDDTSVVGFPQEPADILKLGLIRQAAGNVTDRSVQDAYIQAIRRAKRFLYIENQYFLGSSHAWDSSIKDDSATQLIPLEIALKIVSKIHAGEPFSAYIVNPLWPHGSPTSTSGQDICLWHRKTLEMMYRMIAKALKDTNRLNEHPTDYLGFFSLGNREAPEPNEYVPEQRPKKGTNYQMSQDNRRFMIYCHAKMMVVDDEYVIIGSANINQRSMDGGRDTEISMGAFQPCYTVGQSPDYVPRAGVYGFRMSMWFEHLALHEEVFNKPWTKECMKRVTELATQYWEEYSRPEPITNMKGHLLRYPYIIKEDGMLGNVPGFECFPDTNGHVLGAEKPCLPRILTV</sequence>
<dbReference type="PIRSF" id="PIRSF036470">
    <property type="entry name" value="PLD_plant"/>
    <property type="match status" value="1"/>
</dbReference>
<keyword evidence="7 9" id="KW-0442">Lipid degradation</keyword>
<dbReference type="SMART" id="SM00155">
    <property type="entry name" value="PLDc"/>
    <property type="match status" value="2"/>
</dbReference>
<proteinExistence type="inferred from homology"/>
<dbReference type="EC" id="3.1.4.4" evidence="2 9"/>
<dbReference type="PROSITE" id="PS50035">
    <property type="entry name" value="PLD"/>
    <property type="match status" value="1"/>
</dbReference>
<reference evidence="11" key="1">
    <citation type="submission" date="2024-02" db="EMBL/GenBank/DDBJ databases">
        <authorList>
            <consortium name="ELIXIR-Norway"/>
            <consortium name="Elixir Norway"/>
        </authorList>
    </citation>
    <scope>NUCLEOTIDE SEQUENCE</scope>
</reference>
<feature type="domain" description="PLD phosphodiesterase" evidence="10">
    <location>
        <begin position="671"/>
        <end position="698"/>
    </location>
</feature>
<evidence type="ECO:0000256" key="7">
    <source>
        <dbReference type="ARBA" id="ARBA00022963"/>
    </source>
</evidence>
<comment type="function">
    <text evidence="9">Hydrolyzes glycerol-phospholipids at the terminal phosphodiesteric bond.</text>
</comment>
<evidence type="ECO:0000313" key="11">
    <source>
        <dbReference type="EMBL" id="CAK9206431.1"/>
    </source>
</evidence>
<dbReference type="InterPro" id="IPR035892">
    <property type="entry name" value="C2_domain_sf"/>
</dbReference>
<dbReference type="Gene3D" id="3.30.870.10">
    <property type="entry name" value="Endonuclease Chain A"/>
    <property type="match status" value="2"/>
</dbReference>
<comment type="similarity">
    <text evidence="9">Belongs to the phospholipase D family. C2-PLD subfamily.</text>
</comment>
<dbReference type="Pfam" id="PF00614">
    <property type="entry name" value="PLDc"/>
    <property type="match status" value="1"/>
</dbReference>
<keyword evidence="8" id="KW-0443">Lipid metabolism</keyword>
<gene>
    <name evidence="11" type="ORF">CSSPTR1EN2_LOCUS8345</name>
</gene>
<keyword evidence="12" id="KW-1185">Reference proteome</keyword>
<comment type="catalytic activity">
    <reaction evidence="1 9">
        <text>a 1,2-diacyl-sn-glycero-3-phosphocholine + H2O = a 1,2-diacyl-sn-glycero-3-phosphate + choline + H(+)</text>
        <dbReference type="Rhea" id="RHEA:14445"/>
        <dbReference type="ChEBI" id="CHEBI:15354"/>
        <dbReference type="ChEBI" id="CHEBI:15377"/>
        <dbReference type="ChEBI" id="CHEBI:15378"/>
        <dbReference type="ChEBI" id="CHEBI:57643"/>
        <dbReference type="ChEBI" id="CHEBI:58608"/>
        <dbReference type="EC" id="3.1.4.4"/>
    </reaction>
</comment>
<accession>A0ABP0TVZ4</accession>
<dbReference type="PANTHER" id="PTHR18896:SF190">
    <property type="entry name" value="PHOSPHOLIPASE D"/>
    <property type="match status" value="1"/>
</dbReference>
<dbReference type="InterPro" id="IPR015679">
    <property type="entry name" value="PLipase_D_fam"/>
</dbReference>
<comment type="cofactor">
    <cofactor evidence="9">
        <name>Ca(2+)</name>
        <dbReference type="ChEBI" id="CHEBI:29108"/>
    </cofactor>
</comment>
<keyword evidence="3" id="KW-0479">Metal-binding</keyword>
<dbReference type="SUPFAM" id="SSF49562">
    <property type="entry name" value="C2 domain (Calcium/lipid-binding domain, CaLB)"/>
    <property type="match status" value="1"/>
</dbReference>
<organism evidence="11 12">
    <name type="scientific">Sphagnum troendelagicum</name>
    <dbReference type="NCBI Taxonomy" id="128251"/>
    <lineage>
        <taxon>Eukaryota</taxon>
        <taxon>Viridiplantae</taxon>
        <taxon>Streptophyta</taxon>
        <taxon>Embryophyta</taxon>
        <taxon>Bryophyta</taxon>
        <taxon>Sphagnophytina</taxon>
        <taxon>Sphagnopsida</taxon>
        <taxon>Sphagnales</taxon>
        <taxon>Sphagnaceae</taxon>
        <taxon>Sphagnum</taxon>
    </lineage>
</organism>
<evidence type="ECO:0000256" key="8">
    <source>
        <dbReference type="ARBA" id="ARBA00023098"/>
    </source>
</evidence>
<evidence type="ECO:0000256" key="5">
    <source>
        <dbReference type="ARBA" id="ARBA00022801"/>
    </source>
</evidence>
<evidence type="ECO:0000259" key="10">
    <source>
        <dbReference type="PROSITE" id="PS50035"/>
    </source>
</evidence>